<dbReference type="GO" id="GO:0003677">
    <property type="term" value="F:DNA binding"/>
    <property type="evidence" value="ECO:0007669"/>
    <property type="project" value="InterPro"/>
</dbReference>
<dbReference type="InterPro" id="IPR003356">
    <property type="entry name" value="DNA_methylase_A-5"/>
</dbReference>
<dbReference type="Proteomes" id="UP000678484">
    <property type="component" value="Unassembled WGS sequence"/>
</dbReference>
<evidence type="ECO:0000313" key="7">
    <source>
        <dbReference type="EMBL" id="MBS8129669.1"/>
    </source>
</evidence>
<evidence type="ECO:0000259" key="4">
    <source>
        <dbReference type="Pfam" id="PF02384"/>
    </source>
</evidence>
<dbReference type="GO" id="GO:0032259">
    <property type="term" value="P:methylation"/>
    <property type="evidence" value="ECO:0007669"/>
    <property type="project" value="UniProtKB-KW"/>
</dbReference>
<dbReference type="PANTHER" id="PTHR33841">
    <property type="entry name" value="DNA METHYLTRANSFERASE YEEA-RELATED"/>
    <property type="match status" value="1"/>
</dbReference>
<dbReference type="GO" id="GO:0008170">
    <property type="term" value="F:N-methyltransferase activity"/>
    <property type="evidence" value="ECO:0007669"/>
    <property type="project" value="InterPro"/>
</dbReference>
<feature type="domain" description="DNA methylase adenine-specific" evidence="4">
    <location>
        <begin position="115"/>
        <end position="330"/>
    </location>
</feature>
<dbReference type="InterPro" id="IPR050953">
    <property type="entry name" value="N4_N6_ade-DNA_methylase"/>
</dbReference>
<dbReference type="RefSeq" id="WP_013035447.1">
    <property type="nucleotide sequence ID" value="NZ_JAERQV010000016.1"/>
</dbReference>
<dbReference type="Proteomes" id="UP000679371">
    <property type="component" value="Unassembled WGS sequence"/>
</dbReference>
<evidence type="ECO:0000313" key="5">
    <source>
        <dbReference type="EMBL" id="MBS8120623.1"/>
    </source>
</evidence>
<dbReference type="EMBL" id="JAERQV010000016">
    <property type="protein sequence ID" value="MBS8125660.1"/>
    <property type="molecule type" value="Genomic_DNA"/>
</dbReference>
<dbReference type="Proteomes" id="UP000679789">
    <property type="component" value="Unassembled WGS sequence"/>
</dbReference>
<sequence>MSRGHYPDLDLYMISEDLEELSEVESTDLRDDGVVIETEGPSFYIFLPGGPCEQTKQIPEVADRLLVAVQTGFLEFHGEDILLYELGEDHDYGELIRQVLTGEAVHVELESEEASETLSEAGYVHGYTPQAIAEILTGWAITSENDSVLDFATGSGTLLKQAATYLDKEGRLTGVEIHPFIAKLVKSRVRGIDNAEIFNEDFFDWRTPEQLELGEETQGEHSSEKYDAVVGNPPITGFLPPEQREKISEWTQGRRPSLAAAFVAKAVTHLKDGGRGAFVLPKKALKDGLLEQLTESCSIHRIVELPLGVFADAHSVELVVLTMVKEERDPQVKETGIGRFNQMELPENARGLFQQPLDAILENRYNPYDAELAKASHADLEGRNVLRILSNPSIYDIITSEGFTKLGELSGVEIGSGVSTGNNDFFYFDPSEKEESGIDERFFRPVIKNPPSDIRSISEEVIDLYLLDLTQYVEELRSDGVEVTEERVLEELENDGYTELVEYIEDSPLHHQGNGLSFTPNYLGKFQNPDLIIPEFFDEPVCYTVELDDAVFDSTVIGVQVDREQRRDALARLLNTPLYREFFQTYAESMDLNWYRINITQLKEIPIIEQALNEDTFERLEPFFPPEDDNDLVNLNHLLIESCETEEEKQALRRYLASRDNFAWSWFLTLPEFEEFQELLESDRDQAQEFVVDRFDQELLDQARQTFRNVEFFEGRRELLDDLLMEFEEGHYRGFLAGIVLQFEGVLGDLVEEAGGDIVEEDGKTEFKMPGKNRSQKRKNLDNLISQFFDGVFSEYLHQTVRQRRNKIAHGDVIEDSRTLSIHFFVSFYALCNACLNEYVRIAQQQDSEAAAI</sequence>
<dbReference type="Proteomes" id="UP000676028">
    <property type="component" value="Unassembled WGS sequence"/>
</dbReference>
<proteinExistence type="predicted"/>
<dbReference type="PANTHER" id="PTHR33841:SF5">
    <property type="entry name" value="DNA METHYLASE (MODIFICATION METHYLASE) (METHYLTRANSFERASE)-RELATED"/>
    <property type="match status" value="1"/>
</dbReference>
<accession>A0A8T5C465</accession>
<dbReference type="PRINTS" id="PR00507">
    <property type="entry name" value="N12N6MTFRASE"/>
</dbReference>
<dbReference type="Gene3D" id="3.40.50.150">
    <property type="entry name" value="Vaccinia Virus protein VP39"/>
    <property type="match status" value="1"/>
</dbReference>
<keyword evidence="1 5" id="KW-0489">Methyltransferase</keyword>
<dbReference type="CDD" id="cd02440">
    <property type="entry name" value="AdoMet_MTases"/>
    <property type="match status" value="1"/>
</dbReference>
<evidence type="ECO:0000256" key="3">
    <source>
        <dbReference type="ARBA" id="ARBA00022691"/>
    </source>
</evidence>
<dbReference type="EMBL" id="JAERQW010000018">
    <property type="protein sequence ID" value="MBS8129669.1"/>
    <property type="molecule type" value="Genomic_DNA"/>
</dbReference>
<evidence type="ECO:0000256" key="1">
    <source>
        <dbReference type="ARBA" id="ARBA00022603"/>
    </source>
</evidence>
<dbReference type="EMBL" id="JAERQX010000018">
    <property type="protein sequence ID" value="MBS8133534.1"/>
    <property type="molecule type" value="Genomic_DNA"/>
</dbReference>
<evidence type="ECO:0000313" key="9">
    <source>
        <dbReference type="Proteomes" id="UP000679371"/>
    </source>
</evidence>
<gene>
    <name evidence="5" type="ORF">JK351_15845</name>
    <name evidence="8" type="ORF">JK352_16705</name>
    <name evidence="7" type="ORF">JK353_16710</name>
    <name evidence="6" type="ORF">JK354_15980</name>
</gene>
<dbReference type="EMBL" id="JAERQU010000016">
    <property type="protein sequence ID" value="MBS8120623.1"/>
    <property type="molecule type" value="Genomic_DNA"/>
</dbReference>
<evidence type="ECO:0000256" key="2">
    <source>
        <dbReference type="ARBA" id="ARBA00022679"/>
    </source>
</evidence>
<dbReference type="AlphaFoldDB" id="A0A8T5C465"/>
<dbReference type="Pfam" id="PF02384">
    <property type="entry name" value="N6_Mtase"/>
    <property type="match status" value="1"/>
</dbReference>
<keyword evidence="2" id="KW-0808">Transferase</keyword>
<organism evidence="5 9">
    <name type="scientific">Haloferax volcanii</name>
    <name type="common">Halobacterium volcanii</name>
    <dbReference type="NCBI Taxonomy" id="2246"/>
    <lineage>
        <taxon>Archaea</taxon>
        <taxon>Methanobacteriati</taxon>
        <taxon>Methanobacteriota</taxon>
        <taxon>Stenosarchaea group</taxon>
        <taxon>Halobacteria</taxon>
        <taxon>Halobacteriales</taxon>
        <taxon>Haloferacaceae</taxon>
        <taxon>Haloferax</taxon>
    </lineage>
</organism>
<keyword evidence="3" id="KW-0949">S-adenosyl-L-methionine</keyword>
<evidence type="ECO:0000313" key="6">
    <source>
        <dbReference type="EMBL" id="MBS8125660.1"/>
    </source>
</evidence>
<reference evidence="5" key="1">
    <citation type="journal article" date="2021" name="Nat. Microbiol.">
        <title>Cell division in the archaeon Haloferax volcanii relies on two FtsZ proteins with distinct functions in division ring assembly and constriction.</title>
        <authorList>
            <person name="Liao Y."/>
            <person name="Ithurbide S."/>
            <person name="Evenhuis C."/>
            <person name="Loewe J."/>
            <person name="Duggin I.G."/>
        </authorList>
    </citation>
    <scope>NUCLEOTIDE SEQUENCE</scope>
    <source>
        <strain evidence="5">H98</strain>
        <strain evidence="8">ID112 - delta_ftsZ1_delta_ftsZ2</strain>
        <strain evidence="6">ID76 - delta_ftsZ1</strain>
        <strain evidence="7">ID77 - delta_ftsZ2</strain>
    </source>
</reference>
<evidence type="ECO:0000313" key="8">
    <source>
        <dbReference type="EMBL" id="MBS8133534.1"/>
    </source>
</evidence>
<dbReference type="InterPro" id="IPR029063">
    <property type="entry name" value="SAM-dependent_MTases_sf"/>
</dbReference>
<dbReference type="SUPFAM" id="SSF53335">
    <property type="entry name" value="S-adenosyl-L-methionine-dependent methyltransferases"/>
    <property type="match status" value="1"/>
</dbReference>
<name>A0A8T5C465_HALVO</name>
<comment type="caution">
    <text evidence="5">The sequence shown here is derived from an EMBL/GenBank/DDBJ whole genome shotgun (WGS) entry which is preliminary data.</text>
</comment>
<protein>
    <submittedName>
        <fullName evidence="5">N-6 DNA methylase</fullName>
    </submittedName>
</protein>